<accession>A0AAW0EY28</accession>
<gene>
    <name evidence="5" type="ORF">NESM_000899900</name>
</gene>
<dbReference type="SUPFAM" id="SSF55031">
    <property type="entry name" value="Bacterial exopeptidase dimerisation domain"/>
    <property type="match status" value="1"/>
</dbReference>
<feature type="binding site" evidence="3">
    <location>
        <position position="144"/>
    </location>
    <ligand>
        <name>Mn(2+)</name>
        <dbReference type="ChEBI" id="CHEBI:29035"/>
        <label>2</label>
    </ligand>
</feature>
<dbReference type="InterPro" id="IPR036264">
    <property type="entry name" value="Bact_exopeptidase_dim_dom"/>
</dbReference>
<dbReference type="InterPro" id="IPR011650">
    <property type="entry name" value="Peptidase_M20_dimer"/>
</dbReference>
<feature type="binding site" evidence="3">
    <location>
        <position position="374"/>
    </location>
    <ligand>
        <name>Mn(2+)</name>
        <dbReference type="ChEBI" id="CHEBI:29035"/>
        <label>2</label>
    </ligand>
</feature>
<evidence type="ECO:0000259" key="4">
    <source>
        <dbReference type="Pfam" id="PF07687"/>
    </source>
</evidence>
<dbReference type="InterPro" id="IPR017439">
    <property type="entry name" value="Amidohydrolase"/>
</dbReference>
<comment type="caution">
    <text evidence="5">The sequence shown here is derived from an EMBL/GenBank/DDBJ whole genome shotgun (WGS) entry which is preliminary data.</text>
</comment>
<protein>
    <submittedName>
        <fullName evidence="5">Amidohydrolase</fullName>
    </submittedName>
</protein>
<dbReference type="PIRSF" id="PIRSF005962">
    <property type="entry name" value="Pept_M20D_amidohydro"/>
    <property type="match status" value="1"/>
</dbReference>
<comment type="cofactor">
    <cofactor evidence="3">
        <name>Mn(2+)</name>
        <dbReference type="ChEBI" id="CHEBI:29035"/>
    </cofactor>
    <text evidence="3">The Mn(2+) ion enhances activity.</text>
</comment>
<dbReference type="Pfam" id="PF07687">
    <property type="entry name" value="M20_dimer"/>
    <property type="match status" value="1"/>
</dbReference>
<dbReference type="PANTHER" id="PTHR11014">
    <property type="entry name" value="PEPTIDASE M20 FAMILY MEMBER"/>
    <property type="match status" value="1"/>
</dbReference>
<keyword evidence="3" id="KW-0479">Metal-binding</keyword>
<evidence type="ECO:0000256" key="3">
    <source>
        <dbReference type="PIRSR" id="PIRSR005962-1"/>
    </source>
</evidence>
<keyword evidence="6" id="KW-1185">Reference proteome</keyword>
<evidence type="ECO:0000256" key="2">
    <source>
        <dbReference type="ARBA" id="ARBA00022801"/>
    </source>
</evidence>
<feature type="domain" description="Peptidase M20 dimerisation" evidence="4">
    <location>
        <begin position="192"/>
        <end position="287"/>
    </location>
</feature>
<dbReference type="NCBIfam" id="TIGR01891">
    <property type="entry name" value="amidohydrolases"/>
    <property type="match status" value="1"/>
</dbReference>
<dbReference type="Gene3D" id="3.40.630.10">
    <property type="entry name" value="Zn peptidases"/>
    <property type="match status" value="1"/>
</dbReference>
<keyword evidence="3" id="KW-0464">Manganese</keyword>
<dbReference type="GO" id="GO:0046872">
    <property type="term" value="F:metal ion binding"/>
    <property type="evidence" value="ECO:0007669"/>
    <property type="project" value="UniProtKB-KW"/>
</dbReference>
<evidence type="ECO:0000313" key="5">
    <source>
        <dbReference type="EMBL" id="KAK7199285.1"/>
    </source>
</evidence>
<proteinExistence type="inferred from homology"/>
<feature type="binding site" evidence="3">
    <location>
        <position position="169"/>
    </location>
    <ligand>
        <name>Mn(2+)</name>
        <dbReference type="ChEBI" id="CHEBI:29035"/>
        <label>2</label>
    </ligand>
</feature>
<evidence type="ECO:0000256" key="1">
    <source>
        <dbReference type="ARBA" id="ARBA00006153"/>
    </source>
</evidence>
<dbReference type="FunFam" id="3.30.70.360:FF:000014">
    <property type="entry name" value="N-acyl-L-amino acid amidohydrolase"/>
    <property type="match status" value="1"/>
</dbReference>
<dbReference type="Gene3D" id="3.30.70.360">
    <property type="match status" value="1"/>
</dbReference>
<comment type="similarity">
    <text evidence="1">Belongs to the peptidase M20 family.</text>
</comment>
<dbReference type="GO" id="GO:0016787">
    <property type="term" value="F:hydrolase activity"/>
    <property type="evidence" value="ECO:0007669"/>
    <property type="project" value="UniProtKB-KW"/>
</dbReference>
<dbReference type="SUPFAM" id="SSF53187">
    <property type="entry name" value="Zn-dependent exopeptidases"/>
    <property type="match status" value="1"/>
</dbReference>
<organism evidence="5 6">
    <name type="scientific">Novymonas esmeraldas</name>
    <dbReference type="NCBI Taxonomy" id="1808958"/>
    <lineage>
        <taxon>Eukaryota</taxon>
        <taxon>Discoba</taxon>
        <taxon>Euglenozoa</taxon>
        <taxon>Kinetoplastea</taxon>
        <taxon>Metakinetoplastina</taxon>
        <taxon>Trypanosomatida</taxon>
        <taxon>Trypanosomatidae</taxon>
        <taxon>Novymonas</taxon>
    </lineage>
</organism>
<name>A0AAW0EY28_9TRYP</name>
<keyword evidence="2" id="KW-0378">Hydrolase</keyword>
<feature type="binding site" evidence="3">
    <location>
        <position position="110"/>
    </location>
    <ligand>
        <name>Mn(2+)</name>
        <dbReference type="ChEBI" id="CHEBI:29035"/>
        <label>2</label>
    </ligand>
</feature>
<dbReference type="PANTHER" id="PTHR11014:SF63">
    <property type="entry name" value="METALLOPEPTIDASE, PUTATIVE (AFU_ORTHOLOGUE AFUA_6G09600)-RELATED"/>
    <property type="match status" value="1"/>
</dbReference>
<evidence type="ECO:0000313" key="6">
    <source>
        <dbReference type="Proteomes" id="UP001430356"/>
    </source>
</evidence>
<dbReference type="InterPro" id="IPR002933">
    <property type="entry name" value="Peptidase_M20"/>
</dbReference>
<reference evidence="5 6" key="1">
    <citation type="journal article" date="2021" name="MBio">
        <title>A New Model Trypanosomatid, Novymonas esmeraldas: Genomic Perception of Its 'Candidatus Pandoraea novymonadis' Endosymbiont.</title>
        <authorList>
            <person name="Zakharova A."/>
            <person name="Saura A."/>
            <person name="Butenko A."/>
            <person name="Podesvova L."/>
            <person name="Warmusova S."/>
            <person name="Kostygov A.Y."/>
            <person name="Nenarokova A."/>
            <person name="Lukes J."/>
            <person name="Opperdoes F.R."/>
            <person name="Yurchenko V."/>
        </authorList>
    </citation>
    <scope>NUCLEOTIDE SEQUENCE [LARGE SCALE GENOMIC DNA]</scope>
    <source>
        <strain evidence="5 6">E262AT.01</strain>
    </source>
</reference>
<feature type="binding site" evidence="3">
    <location>
        <position position="108"/>
    </location>
    <ligand>
        <name>Mn(2+)</name>
        <dbReference type="ChEBI" id="CHEBI:29035"/>
        <label>2</label>
    </ligand>
</feature>
<dbReference type="AlphaFoldDB" id="A0AAW0EY28"/>
<dbReference type="EMBL" id="JAECZO010000273">
    <property type="protein sequence ID" value="KAK7199285.1"/>
    <property type="molecule type" value="Genomic_DNA"/>
</dbReference>
<sequence length="405" mass="43056">MASFDALMAECAAAKDEIITWRRHIHQHPELSFQEHKTAAYIVSVLSGFKCAALSIAQPVPTAVVADLVGGAGAGPTVALRADIDALPLCEETDVPFKSRVPNVMHACGHDTHTTMLLGAAKVLCAHVGGIRGTVRFIFQHAEEVPPGGAVELVKHGVMKGVKCIFGMHCAPDILAGYAAVKDGALKSFSDRFTIVIRGRGGHASTPQLAVDPVTIASEVVMALQTIVARKIGPKFAPVISIPTMTTGPNESHNVIPDEVKLLGTVRSQDKNVRAKARESIEQIVKGLTAAHGAEYRFDYKFGYDMVVNDPAVTDVARTMARRVLGGNKHVAEIPHAVFGGEDFSGYLTAAPGCFLILGTGDAPPTKGPVHGVHTCLFRVNEDALPIGARMHTAFVYHELMEGGK</sequence>
<dbReference type="Pfam" id="PF01546">
    <property type="entry name" value="Peptidase_M20"/>
    <property type="match status" value="1"/>
</dbReference>
<dbReference type="Proteomes" id="UP001430356">
    <property type="component" value="Unassembled WGS sequence"/>
</dbReference>